<dbReference type="EMBL" id="MGGL01000017">
    <property type="protein sequence ID" value="OGM25970.1"/>
    <property type="molecule type" value="Genomic_DNA"/>
</dbReference>
<dbReference type="PANTHER" id="PTHR43845:SF1">
    <property type="entry name" value="BLR5969 PROTEIN"/>
    <property type="match status" value="1"/>
</dbReference>
<name>A0A1F7YFM4_9BACT</name>
<sequence>MTNSYITPSDFENPRKILKWLPKQSEEYWLEGVRNNAFKVFEILRDKIPFYKEFLKEHGVEINDIKNSQDIDMLPVMTKENYLNKFGLEGLLNGKVEDIKSFYMSSGSSGKPGVWPRLEQSNLAYAIFVNFFYTLYWDIDVKKTLYISAMDLGIWASGNLQFHAATYCAHRHRFTFANSGADFSFIYHILKELGSYYDQVIIATYPSWARRVLDYLLDKKDIDLKKLNIKLMLGGEPHTIEWRQFILKKIGHSEDGLTDVMDYYGTSDSGGPGSSTLLSTLIQNLCEKDNLLCNDLFGQPIVPSLFQQNPTLYVEAVNGNIVITYPGQLPLCRYDSGDTGGVIKFSEVIKKLEKHDYDINGLMSKYGYKNFIWKWPFVYLTGRYDLAINIGGAIVYPKDIEGLFFGDETKEINSFKLAVESGEDQKYSFKVYLELKHNIILSSSEREKLIEKYTKIILNKLVESNLDYAAAYDMDKDLSKPDVNICNYREPPFESEEIRQKPLFVKKYN</sequence>
<organism evidence="1 2">
    <name type="scientific">Candidatus Woesebacteria bacterium RIFCSPHIGHO2_01_FULL_40_22</name>
    <dbReference type="NCBI Taxonomy" id="1802499"/>
    <lineage>
        <taxon>Bacteria</taxon>
        <taxon>Candidatus Woeseibacteriota</taxon>
    </lineage>
</organism>
<reference evidence="1 2" key="1">
    <citation type="journal article" date="2016" name="Nat. Commun.">
        <title>Thousands of microbial genomes shed light on interconnected biogeochemical processes in an aquifer system.</title>
        <authorList>
            <person name="Anantharaman K."/>
            <person name="Brown C.T."/>
            <person name="Hug L.A."/>
            <person name="Sharon I."/>
            <person name="Castelle C.J."/>
            <person name="Probst A.J."/>
            <person name="Thomas B.C."/>
            <person name="Singh A."/>
            <person name="Wilkins M.J."/>
            <person name="Karaoz U."/>
            <person name="Brodie E.L."/>
            <person name="Williams K.H."/>
            <person name="Hubbard S.S."/>
            <person name="Banfield J.F."/>
        </authorList>
    </citation>
    <scope>NUCLEOTIDE SEQUENCE [LARGE SCALE GENOMIC DNA]</scope>
</reference>
<gene>
    <name evidence="1" type="ORF">A2628_00280</name>
</gene>
<dbReference type="InterPro" id="IPR042099">
    <property type="entry name" value="ANL_N_sf"/>
</dbReference>
<dbReference type="SUPFAM" id="SSF56801">
    <property type="entry name" value="Acetyl-CoA synthetase-like"/>
    <property type="match status" value="1"/>
</dbReference>
<evidence type="ECO:0000313" key="1">
    <source>
        <dbReference type="EMBL" id="OGM25970.1"/>
    </source>
</evidence>
<evidence type="ECO:0008006" key="3">
    <source>
        <dbReference type="Google" id="ProtNLM"/>
    </source>
</evidence>
<protein>
    <recommendedName>
        <fullName evidence="3">AMP-dependent synthetase/ligase domain-containing protein</fullName>
    </recommendedName>
</protein>
<dbReference type="PANTHER" id="PTHR43845">
    <property type="entry name" value="BLR5969 PROTEIN"/>
    <property type="match status" value="1"/>
</dbReference>
<dbReference type="Gene3D" id="3.40.50.12780">
    <property type="entry name" value="N-terminal domain of ligase-like"/>
    <property type="match status" value="1"/>
</dbReference>
<comment type="caution">
    <text evidence="1">The sequence shown here is derived from an EMBL/GenBank/DDBJ whole genome shotgun (WGS) entry which is preliminary data.</text>
</comment>
<dbReference type="AlphaFoldDB" id="A0A1F7YFM4"/>
<evidence type="ECO:0000313" key="2">
    <source>
        <dbReference type="Proteomes" id="UP000179221"/>
    </source>
</evidence>
<accession>A0A1F7YFM4</accession>
<proteinExistence type="predicted"/>
<dbReference type="Proteomes" id="UP000179221">
    <property type="component" value="Unassembled WGS sequence"/>
</dbReference>